<name>A0A2S8G8V4_9BACT</name>
<protein>
    <recommendedName>
        <fullName evidence="2">Thioredoxin domain-containing protein</fullName>
    </recommendedName>
</protein>
<dbReference type="OrthoDB" id="272786at2"/>
<evidence type="ECO:0000259" key="2">
    <source>
        <dbReference type="PROSITE" id="PS51352"/>
    </source>
</evidence>
<dbReference type="InterPro" id="IPR013766">
    <property type="entry name" value="Thioredoxin_domain"/>
</dbReference>
<dbReference type="RefSeq" id="WP_105352065.1">
    <property type="nucleotide sequence ID" value="NZ_PUIB01000007.1"/>
</dbReference>
<feature type="domain" description="Thioredoxin" evidence="2">
    <location>
        <begin position="286"/>
        <end position="427"/>
    </location>
</feature>
<proteinExistence type="predicted"/>
<dbReference type="Pfam" id="PF00578">
    <property type="entry name" value="AhpC-TSA"/>
    <property type="match status" value="1"/>
</dbReference>
<feature type="chain" id="PRO_5015485660" description="Thioredoxin domain-containing protein" evidence="1">
    <location>
        <begin position="22"/>
        <end position="430"/>
    </location>
</feature>
<dbReference type="PROSITE" id="PS51352">
    <property type="entry name" value="THIOREDOXIN_2"/>
    <property type="match status" value="1"/>
</dbReference>
<dbReference type="InterPro" id="IPR036249">
    <property type="entry name" value="Thioredoxin-like_sf"/>
</dbReference>
<evidence type="ECO:0000313" key="3">
    <source>
        <dbReference type="EMBL" id="PQO40878.1"/>
    </source>
</evidence>
<dbReference type="Proteomes" id="UP000239388">
    <property type="component" value="Unassembled WGS sequence"/>
</dbReference>
<evidence type="ECO:0000256" key="1">
    <source>
        <dbReference type="SAM" id="SignalP"/>
    </source>
</evidence>
<comment type="caution">
    <text evidence="3">The sequence shown here is derived from an EMBL/GenBank/DDBJ whole genome shotgun (WGS) entry which is preliminary data.</text>
</comment>
<gene>
    <name evidence="3" type="ORF">C5Y98_04680</name>
</gene>
<dbReference type="PANTHER" id="PTHR42852">
    <property type="entry name" value="THIOL:DISULFIDE INTERCHANGE PROTEIN DSBE"/>
    <property type="match status" value="1"/>
</dbReference>
<dbReference type="GO" id="GO:0016491">
    <property type="term" value="F:oxidoreductase activity"/>
    <property type="evidence" value="ECO:0007669"/>
    <property type="project" value="InterPro"/>
</dbReference>
<accession>A0A2S8G8V4</accession>
<dbReference type="Gene3D" id="3.40.30.10">
    <property type="entry name" value="Glutaredoxin"/>
    <property type="match status" value="1"/>
</dbReference>
<dbReference type="InterPro" id="IPR000866">
    <property type="entry name" value="AhpC/TSA"/>
</dbReference>
<feature type="signal peptide" evidence="1">
    <location>
        <begin position="1"/>
        <end position="21"/>
    </location>
</feature>
<evidence type="ECO:0000313" key="4">
    <source>
        <dbReference type="Proteomes" id="UP000239388"/>
    </source>
</evidence>
<dbReference type="GO" id="GO:0016209">
    <property type="term" value="F:antioxidant activity"/>
    <property type="evidence" value="ECO:0007669"/>
    <property type="project" value="InterPro"/>
</dbReference>
<sequence length="430" mass="48278">MRIATIALQILLALFVSSASAQNEEAWQKSATADQLELVSIVQAYQRQQSELLQRLREIKEPLEQLKAMRSDVTTAETASVLIAFEAKRPGTDCGLLALRQVVMLTTQSNVEEAKSARKEAFRRLIDYANHPLVTSAISSIEAGGIDPEAIACLRGLMIQPQATPELKDFSQLQLSIRLTEPKFEAYFHRRRIAELDSGAQPKFVGEKQLHTERLAELPADELLQQYEAQGIELLKRLAQSESNVYLPRFRRIDDMGTLLEVEARETASDSLAEQAKRQLFQLAHLRPTKSAPELEVELIDGKSWSLAEQIEAGRVVIVHFSLKGCRPCEAMYPTFRKLHTQYGDRLAILAVMNDSDRNKTVDAVESGKITWSVMWDGRPGKVARQWGVTHFPTAWVIDRNGTIVDYNIGTVPLEEKIATLIDASTERSR</sequence>
<dbReference type="SUPFAM" id="SSF52833">
    <property type="entry name" value="Thioredoxin-like"/>
    <property type="match status" value="1"/>
</dbReference>
<organism evidence="3 4">
    <name type="scientific">Blastopirellula marina</name>
    <dbReference type="NCBI Taxonomy" id="124"/>
    <lineage>
        <taxon>Bacteria</taxon>
        <taxon>Pseudomonadati</taxon>
        <taxon>Planctomycetota</taxon>
        <taxon>Planctomycetia</taxon>
        <taxon>Pirellulales</taxon>
        <taxon>Pirellulaceae</taxon>
        <taxon>Blastopirellula</taxon>
    </lineage>
</organism>
<dbReference type="InterPro" id="IPR050553">
    <property type="entry name" value="Thioredoxin_ResA/DsbE_sf"/>
</dbReference>
<dbReference type="CDD" id="cd02966">
    <property type="entry name" value="TlpA_like_family"/>
    <property type="match status" value="1"/>
</dbReference>
<dbReference type="PANTHER" id="PTHR42852:SF17">
    <property type="entry name" value="THIOREDOXIN-LIKE PROTEIN HI_1115"/>
    <property type="match status" value="1"/>
</dbReference>
<dbReference type="EMBL" id="PUIB01000007">
    <property type="protein sequence ID" value="PQO40878.1"/>
    <property type="molecule type" value="Genomic_DNA"/>
</dbReference>
<reference evidence="3 4" key="1">
    <citation type="submission" date="2018-02" db="EMBL/GenBank/DDBJ databases">
        <title>Comparative genomes isolates from brazilian mangrove.</title>
        <authorList>
            <person name="Araujo J.E."/>
            <person name="Taketani R.G."/>
            <person name="Silva M.C.P."/>
            <person name="Loureco M.V."/>
            <person name="Andreote F.D."/>
        </authorList>
    </citation>
    <scope>NUCLEOTIDE SEQUENCE [LARGE SCALE GENOMIC DNA]</scope>
    <source>
        <strain evidence="3 4">NAP PRIS-MGV</strain>
    </source>
</reference>
<dbReference type="AlphaFoldDB" id="A0A2S8G8V4"/>
<keyword evidence="1" id="KW-0732">Signal</keyword>